<dbReference type="Gene3D" id="3.30.160.250">
    <property type="match status" value="1"/>
</dbReference>
<protein>
    <submittedName>
        <fullName evidence="1">Predicted nuclease of the RNAse H fold, HicB family</fullName>
    </submittedName>
</protein>
<gene>
    <name evidence="1" type="ORF">BECKFW1821C_GA0114237_101653</name>
</gene>
<dbReference type="PANTHER" id="PTHR34504">
    <property type="entry name" value="ANTITOXIN HICB"/>
    <property type="match status" value="1"/>
</dbReference>
<dbReference type="EMBL" id="CAADFE010000016">
    <property type="protein sequence ID" value="VFJ68892.1"/>
    <property type="molecule type" value="Genomic_DNA"/>
</dbReference>
<dbReference type="SUPFAM" id="SSF143100">
    <property type="entry name" value="TTHA1013/TTHA0281-like"/>
    <property type="match status" value="1"/>
</dbReference>
<sequence length="76" mass="8141">MELSAILTSAPEGGYIAFNPETGTTTQGETVEEALVNLREATGLYLEEFPPHITSHPLLTTFEVPAHARTSGRVDG</sequence>
<dbReference type="AlphaFoldDB" id="A0A450TMF4"/>
<proteinExistence type="predicted"/>
<accession>A0A450TMF4</accession>
<dbReference type="PANTHER" id="PTHR34504:SF2">
    <property type="entry name" value="UPF0150 PROTEIN SSL0259"/>
    <property type="match status" value="1"/>
</dbReference>
<organism evidence="1">
    <name type="scientific">Candidatus Kentrum sp. FW</name>
    <dbReference type="NCBI Taxonomy" id="2126338"/>
    <lineage>
        <taxon>Bacteria</taxon>
        <taxon>Pseudomonadati</taxon>
        <taxon>Pseudomonadota</taxon>
        <taxon>Gammaproteobacteria</taxon>
        <taxon>Candidatus Kentrum</taxon>
    </lineage>
</organism>
<evidence type="ECO:0000313" key="1">
    <source>
        <dbReference type="EMBL" id="VFJ68892.1"/>
    </source>
</evidence>
<dbReference type="InterPro" id="IPR051404">
    <property type="entry name" value="TA_system_antitoxin"/>
</dbReference>
<reference evidence="1" key="1">
    <citation type="submission" date="2019-02" db="EMBL/GenBank/DDBJ databases">
        <authorList>
            <person name="Gruber-Vodicka R. H."/>
            <person name="Seah K. B. B."/>
        </authorList>
    </citation>
    <scope>NUCLEOTIDE SEQUENCE</scope>
    <source>
        <strain evidence="1">BECK_BZ131</strain>
    </source>
</reference>
<name>A0A450TMF4_9GAMM</name>
<dbReference type="InterPro" id="IPR035069">
    <property type="entry name" value="TTHA1013/TTHA0281-like"/>
</dbReference>